<keyword evidence="1" id="KW-0175">Coiled coil</keyword>
<dbReference type="GO" id="GO:0003677">
    <property type="term" value="F:DNA binding"/>
    <property type="evidence" value="ECO:0007669"/>
    <property type="project" value="InterPro"/>
</dbReference>
<evidence type="ECO:0000256" key="1">
    <source>
        <dbReference type="SAM" id="Coils"/>
    </source>
</evidence>
<protein>
    <recommendedName>
        <fullName evidence="4">YbaB/EbfC DNA-binding family protein</fullName>
    </recommendedName>
</protein>
<dbReference type="EMBL" id="JADBEM010000001">
    <property type="protein sequence ID" value="MBE1604555.1"/>
    <property type="molecule type" value="Genomic_DNA"/>
</dbReference>
<keyword evidence="3" id="KW-1185">Reference proteome</keyword>
<evidence type="ECO:0008006" key="4">
    <source>
        <dbReference type="Google" id="ProtNLM"/>
    </source>
</evidence>
<reference evidence="2" key="1">
    <citation type="submission" date="2020-10" db="EMBL/GenBank/DDBJ databases">
        <title>Sequencing the genomes of 1000 actinobacteria strains.</title>
        <authorList>
            <person name="Klenk H.-P."/>
        </authorList>
    </citation>
    <scope>NUCLEOTIDE SEQUENCE</scope>
    <source>
        <strain evidence="2">DSM 45354</strain>
    </source>
</reference>
<accession>A0A927MWI5</accession>
<dbReference type="InterPro" id="IPR004401">
    <property type="entry name" value="YbaB/EbfC"/>
</dbReference>
<gene>
    <name evidence="2" type="ORF">HEB94_001403</name>
</gene>
<name>A0A927MWI5_9ACTN</name>
<dbReference type="Proteomes" id="UP000638648">
    <property type="component" value="Unassembled WGS sequence"/>
</dbReference>
<organism evidence="2 3">
    <name type="scientific">Actinopolymorpha pittospori</name>
    <dbReference type="NCBI Taxonomy" id="648752"/>
    <lineage>
        <taxon>Bacteria</taxon>
        <taxon>Bacillati</taxon>
        <taxon>Actinomycetota</taxon>
        <taxon>Actinomycetes</taxon>
        <taxon>Propionibacteriales</taxon>
        <taxon>Actinopolymorphaceae</taxon>
        <taxon>Actinopolymorpha</taxon>
    </lineage>
</organism>
<evidence type="ECO:0000313" key="3">
    <source>
        <dbReference type="Proteomes" id="UP000638648"/>
    </source>
</evidence>
<evidence type="ECO:0000313" key="2">
    <source>
        <dbReference type="EMBL" id="MBE1604555.1"/>
    </source>
</evidence>
<dbReference type="RefSeq" id="WP_192749071.1">
    <property type="nucleotide sequence ID" value="NZ_BAABJL010000126.1"/>
</dbReference>
<dbReference type="InterPro" id="IPR036894">
    <property type="entry name" value="YbaB-like_sf"/>
</dbReference>
<dbReference type="AlphaFoldDB" id="A0A927MWI5"/>
<feature type="coiled-coil region" evidence="1">
    <location>
        <begin position="82"/>
        <end position="132"/>
    </location>
</feature>
<proteinExistence type="predicted"/>
<dbReference type="Gene3D" id="3.30.1310.10">
    <property type="entry name" value="Nucleoid-associated protein YbaB-like domain"/>
    <property type="match status" value="1"/>
</dbReference>
<sequence>MVSGSFDLGDELRSPEEIFAAQREQLEKAEELQRRIGAVTGSATSDDQRISASFSEANGVEELRLDPRALRLASEDLAAEIKQVVNAALADAQGQIQDLLNDALGADGQPSAQEIGEQAAELQSSLDELMRDSIRVDGELTGILEQIRKLAGE</sequence>
<dbReference type="Pfam" id="PF02575">
    <property type="entry name" value="YbaB_DNA_bd"/>
    <property type="match status" value="1"/>
</dbReference>
<comment type="caution">
    <text evidence="2">The sequence shown here is derived from an EMBL/GenBank/DDBJ whole genome shotgun (WGS) entry which is preliminary data.</text>
</comment>
<dbReference type="SUPFAM" id="SSF82607">
    <property type="entry name" value="YbaB-like"/>
    <property type="match status" value="1"/>
</dbReference>